<evidence type="ECO:0000313" key="3">
    <source>
        <dbReference type="Proteomes" id="UP000321797"/>
    </source>
</evidence>
<organism evidence="2 3">
    <name type="scientific">Mycolicibacter arupensis</name>
    <dbReference type="NCBI Taxonomy" id="342002"/>
    <lineage>
        <taxon>Bacteria</taxon>
        <taxon>Bacillati</taxon>
        <taxon>Actinomycetota</taxon>
        <taxon>Actinomycetes</taxon>
        <taxon>Mycobacteriales</taxon>
        <taxon>Mycobacteriaceae</taxon>
        <taxon>Mycolicibacter</taxon>
    </lineage>
</organism>
<dbReference type="Proteomes" id="UP000321797">
    <property type="component" value="Unassembled WGS sequence"/>
</dbReference>
<proteinExistence type="predicted"/>
<evidence type="ECO:0000313" key="2">
    <source>
        <dbReference type="EMBL" id="TXI59531.1"/>
    </source>
</evidence>
<evidence type="ECO:0000256" key="1">
    <source>
        <dbReference type="SAM" id="MobiDB-lite"/>
    </source>
</evidence>
<name>A0A5B1MIL6_9MYCO</name>
<reference evidence="2 3" key="1">
    <citation type="submission" date="2018-09" db="EMBL/GenBank/DDBJ databases">
        <title>Metagenome Assembled Genomes from an Advanced Water Purification Facility.</title>
        <authorList>
            <person name="Stamps B.W."/>
            <person name="Spear J.R."/>
        </authorList>
    </citation>
    <scope>NUCLEOTIDE SEQUENCE [LARGE SCALE GENOMIC DNA]</scope>
    <source>
        <strain evidence="2">Bin_29_2</strain>
    </source>
</reference>
<feature type="region of interest" description="Disordered" evidence="1">
    <location>
        <begin position="56"/>
        <end position="89"/>
    </location>
</feature>
<sequence length="89" mass="9295">MLLVVVANGWGRHATAFRAAPSASRKRDSAATTTTAARGAAQVNCAALGEHKLKAGEHGVKPTQWWGGQPNRGSSAERRSACVGTPETR</sequence>
<comment type="caution">
    <text evidence="2">The sequence shown here is derived from an EMBL/GenBank/DDBJ whole genome shotgun (WGS) entry which is preliminary data.</text>
</comment>
<gene>
    <name evidence="2" type="ORF">E6Q54_02615</name>
</gene>
<dbReference type="EMBL" id="SSGD01000013">
    <property type="protein sequence ID" value="TXI59531.1"/>
    <property type="molecule type" value="Genomic_DNA"/>
</dbReference>
<protein>
    <submittedName>
        <fullName evidence="2">Uncharacterized protein</fullName>
    </submittedName>
</protein>
<accession>A0A5B1MIL6</accession>
<dbReference type="AlphaFoldDB" id="A0A5B1MIL6"/>